<dbReference type="InterPro" id="IPR001242">
    <property type="entry name" value="Condensation_dom"/>
</dbReference>
<dbReference type="AlphaFoldDB" id="A0A9X6Z8G3"/>
<dbReference type="Gene3D" id="3.30.559.10">
    <property type="entry name" value="Chloramphenicol acetyltransferase-like domain"/>
    <property type="match status" value="1"/>
</dbReference>
<evidence type="ECO:0000313" key="2">
    <source>
        <dbReference type="EMBL" id="PFD20369.1"/>
    </source>
</evidence>
<proteinExistence type="predicted"/>
<dbReference type="Proteomes" id="UP000219743">
    <property type="component" value="Unassembled WGS sequence"/>
</dbReference>
<dbReference type="PANTHER" id="PTHR45398:SF1">
    <property type="entry name" value="ENZYME, PUTATIVE (JCVI)-RELATED"/>
    <property type="match status" value="1"/>
</dbReference>
<dbReference type="Gene3D" id="3.30.559.30">
    <property type="entry name" value="Nonribosomal peptide synthetase, condensation domain"/>
    <property type="match status" value="1"/>
</dbReference>
<dbReference type="PANTHER" id="PTHR45398">
    <property type="match status" value="1"/>
</dbReference>
<sequence>MEKLDKKNIENIMRLTSLQQSMLFSYVMDADSRECHEQLSLIISGDIKLDLLEKSWNFVVENNEMLRTVFRWKGIESPVQIVKKNHEITIHSFDFTNELEKCREVEKIKLKDLNTRIDITKETLRVYLCKLEDYKYEMIITNHHILYDGWSNGIILKELFDAYSCFYDGSKPKELKKTKFSEFVNYTTKLNKNDHKKYWDYYFNGSNDVRCCFEGKEKGKYKEILYKLDSETARKIEEFSKKNRVSLAALLYTTWGILMQKFSNSKEVIFGTTVSGRTDKIRNIDSMVGLFINIIPIVVKSKDEDLLIDVVRRVDETLSERKDFENTPLVDIKEYLNLKTNEELFNSVVTVENYPLTISENKALTIEEFSMIEKNNYNISLQILTFDGIEFKFDFNSLVVNEDIVRGFTEKLDNIISGLLKNGDTKLSELE</sequence>
<gene>
    <name evidence="2" type="ORF">CN263_19070</name>
</gene>
<dbReference type="Pfam" id="PF00668">
    <property type="entry name" value="Condensation"/>
    <property type="match status" value="1"/>
</dbReference>
<feature type="domain" description="Condensation" evidence="1">
    <location>
        <begin position="10"/>
        <end position="430"/>
    </location>
</feature>
<dbReference type="GO" id="GO:0003824">
    <property type="term" value="F:catalytic activity"/>
    <property type="evidence" value="ECO:0007669"/>
    <property type="project" value="InterPro"/>
</dbReference>
<evidence type="ECO:0000259" key="1">
    <source>
        <dbReference type="Pfam" id="PF00668"/>
    </source>
</evidence>
<dbReference type="InterPro" id="IPR023213">
    <property type="entry name" value="CAT-like_dom_sf"/>
</dbReference>
<dbReference type="GO" id="GO:0008610">
    <property type="term" value="P:lipid biosynthetic process"/>
    <property type="evidence" value="ECO:0007669"/>
    <property type="project" value="UniProtKB-ARBA"/>
</dbReference>
<evidence type="ECO:0000313" key="3">
    <source>
        <dbReference type="Proteomes" id="UP000219743"/>
    </source>
</evidence>
<protein>
    <submittedName>
        <fullName evidence="2">Non-ribosomal peptide synthetase</fullName>
    </submittedName>
</protein>
<comment type="caution">
    <text evidence="2">The sequence shown here is derived from an EMBL/GenBank/DDBJ whole genome shotgun (WGS) entry which is preliminary data.</text>
</comment>
<dbReference type="EMBL" id="NTRC01000013">
    <property type="protein sequence ID" value="PFD20369.1"/>
    <property type="molecule type" value="Genomic_DNA"/>
</dbReference>
<accession>A0A9X6Z8G3</accession>
<dbReference type="SUPFAM" id="SSF52777">
    <property type="entry name" value="CoA-dependent acyltransferases"/>
    <property type="match status" value="2"/>
</dbReference>
<reference evidence="2 3" key="1">
    <citation type="submission" date="2017-09" db="EMBL/GenBank/DDBJ databases">
        <title>Large-scale bioinformatics analysis of Bacillus genomes uncovers conserved roles of natural products in bacterial physiology.</title>
        <authorList>
            <consortium name="Agbiome Team Llc"/>
            <person name="Bleich R.M."/>
            <person name="Kirk G.J."/>
            <person name="Santa Maria K.C."/>
            <person name="Allen S.E."/>
            <person name="Farag S."/>
            <person name="Shank E.A."/>
            <person name="Bowers A."/>
        </authorList>
    </citation>
    <scope>NUCLEOTIDE SEQUENCE [LARGE SCALE GENOMIC DNA]</scope>
    <source>
        <strain evidence="2 3">AFS024404</strain>
    </source>
</reference>
<dbReference type="RefSeq" id="WP_240516354.1">
    <property type="nucleotide sequence ID" value="NZ_NTRC01000013.1"/>
</dbReference>
<feature type="non-terminal residue" evidence="2">
    <location>
        <position position="431"/>
    </location>
</feature>
<name>A0A9X6Z8G3_BACCE</name>
<organism evidence="2 3">
    <name type="scientific">Bacillus cereus</name>
    <dbReference type="NCBI Taxonomy" id="1396"/>
    <lineage>
        <taxon>Bacteria</taxon>
        <taxon>Bacillati</taxon>
        <taxon>Bacillota</taxon>
        <taxon>Bacilli</taxon>
        <taxon>Bacillales</taxon>
        <taxon>Bacillaceae</taxon>
        <taxon>Bacillus</taxon>
        <taxon>Bacillus cereus group</taxon>
    </lineage>
</organism>